<evidence type="ECO:0000313" key="2">
    <source>
        <dbReference type="EMBL" id="KAF9154869.1"/>
    </source>
</evidence>
<gene>
    <name evidence="2" type="ORF">BG015_011735</name>
</gene>
<proteinExistence type="predicted"/>
<protein>
    <submittedName>
        <fullName evidence="2">Uncharacterized protein</fullName>
    </submittedName>
</protein>
<reference evidence="2" key="1">
    <citation type="journal article" date="2020" name="Fungal Divers.">
        <title>Resolving the Mortierellaceae phylogeny through synthesis of multi-gene phylogenetics and phylogenomics.</title>
        <authorList>
            <person name="Vandepol N."/>
            <person name="Liber J."/>
            <person name="Desiro A."/>
            <person name="Na H."/>
            <person name="Kennedy M."/>
            <person name="Barry K."/>
            <person name="Grigoriev I.V."/>
            <person name="Miller A.N."/>
            <person name="O'Donnell K."/>
            <person name="Stajich J.E."/>
            <person name="Bonito G."/>
        </authorList>
    </citation>
    <scope>NUCLEOTIDE SEQUENCE</scope>
    <source>
        <strain evidence="2">NRRL 6426</strain>
    </source>
</reference>
<dbReference type="EMBL" id="JAAAUQ010000093">
    <property type="protein sequence ID" value="KAF9154869.1"/>
    <property type="molecule type" value="Genomic_DNA"/>
</dbReference>
<feature type="signal peptide" evidence="1">
    <location>
        <begin position="1"/>
        <end position="19"/>
    </location>
</feature>
<accession>A0A9P5VDW7</accession>
<keyword evidence="3" id="KW-1185">Reference proteome</keyword>
<evidence type="ECO:0000256" key="1">
    <source>
        <dbReference type="SAM" id="SignalP"/>
    </source>
</evidence>
<organism evidence="2 3">
    <name type="scientific">Linnemannia schmuckeri</name>
    <dbReference type="NCBI Taxonomy" id="64567"/>
    <lineage>
        <taxon>Eukaryota</taxon>
        <taxon>Fungi</taxon>
        <taxon>Fungi incertae sedis</taxon>
        <taxon>Mucoromycota</taxon>
        <taxon>Mortierellomycotina</taxon>
        <taxon>Mortierellomycetes</taxon>
        <taxon>Mortierellales</taxon>
        <taxon>Mortierellaceae</taxon>
        <taxon>Linnemannia</taxon>
    </lineage>
</organism>
<sequence>MLAKTILAATLALAATVQAVVPNHIHFNDPVSNEGDLSTVYIAGGNYTFSWSTSCASGDVVAPNPTAVEIQLIKADNPLAASLVAVLGTMDCTGPSGHNNWSPPASEADSGHIYSLRLIVGAKDVYSGKFLIKSKEAASKPSSASGAANSATTTPVKGSGASIVTPVLAGAAAIAAGALMFL</sequence>
<dbReference type="Proteomes" id="UP000748756">
    <property type="component" value="Unassembled WGS sequence"/>
</dbReference>
<dbReference type="OrthoDB" id="2425593at2759"/>
<evidence type="ECO:0000313" key="3">
    <source>
        <dbReference type="Proteomes" id="UP000748756"/>
    </source>
</evidence>
<name>A0A9P5VDW7_9FUNG</name>
<keyword evidence="1" id="KW-0732">Signal</keyword>
<feature type="chain" id="PRO_5040462165" evidence="1">
    <location>
        <begin position="20"/>
        <end position="182"/>
    </location>
</feature>
<comment type="caution">
    <text evidence="2">The sequence shown here is derived from an EMBL/GenBank/DDBJ whole genome shotgun (WGS) entry which is preliminary data.</text>
</comment>
<dbReference type="AlphaFoldDB" id="A0A9P5VDW7"/>